<comment type="caution">
    <text evidence="1">The sequence shown here is derived from an EMBL/GenBank/DDBJ whole genome shotgun (WGS) entry which is preliminary data.</text>
</comment>
<reference evidence="1 2" key="1">
    <citation type="submission" date="2019-05" db="EMBL/GenBank/DDBJ databases">
        <title>Another draft genome of Portunus trituberculatus and its Hox gene families provides insights of decapod evolution.</title>
        <authorList>
            <person name="Jeong J.-H."/>
            <person name="Song I."/>
            <person name="Kim S."/>
            <person name="Choi T."/>
            <person name="Kim D."/>
            <person name="Ryu S."/>
            <person name="Kim W."/>
        </authorList>
    </citation>
    <scope>NUCLEOTIDE SEQUENCE [LARGE SCALE GENOMIC DNA]</scope>
    <source>
        <tissue evidence="1">Muscle</tissue>
    </source>
</reference>
<name>A0A5B7K474_PORTR</name>
<keyword evidence="2" id="KW-1185">Reference proteome</keyword>
<accession>A0A5B7K474</accession>
<gene>
    <name evidence="1" type="ORF">E2C01_094827</name>
</gene>
<dbReference type="Proteomes" id="UP000324222">
    <property type="component" value="Unassembled WGS sequence"/>
</dbReference>
<organism evidence="1 2">
    <name type="scientific">Portunus trituberculatus</name>
    <name type="common">Swimming crab</name>
    <name type="synonym">Neptunus trituberculatus</name>
    <dbReference type="NCBI Taxonomy" id="210409"/>
    <lineage>
        <taxon>Eukaryota</taxon>
        <taxon>Metazoa</taxon>
        <taxon>Ecdysozoa</taxon>
        <taxon>Arthropoda</taxon>
        <taxon>Crustacea</taxon>
        <taxon>Multicrustacea</taxon>
        <taxon>Malacostraca</taxon>
        <taxon>Eumalacostraca</taxon>
        <taxon>Eucarida</taxon>
        <taxon>Decapoda</taxon>
        <taxon>Pleocyemata</taxon>
        <taxon>Brachyura</taxon>
        <taxon>Eubrachyura</taxon>
        <taxon>Portunoidea</taxon>
        <taxon>Portunidae</taxon>
        <taxon>Portuninae</taxon>
        <taxon>Portunus</taxon>
    </lineage>
</organism>
<evidence type="ECO:0000313" key="2">
    <source>
        <dbReference type="Proteomes" id="UP000324222"/>
    </source>
</evidence>
<evidence type="ECO:0000313" key="1">
    <source>
        <dbReference type="EMBL" id="MPC99414.1"/>
    </source>
</evidence>
<dbReference type="AlphaFoldDB" id="A0A5B7K474"/>
<sequence length="74" mass="8179">MAYVTVVVAATLRCCTQDALGVMFLPSTKMVNRRMVETALSLLYVSYRTKHSLLPMAQGTLLLSYESAFCCCCC</sequence>
<proteinExistence type="predicted"/>
<protein>
    <submittedName>
        <fullName evidence="1">Uncharacterized protein</fullName>
    </submittedName>
</protein>
<dbReference type="EMBL" id="VSRR010118262">
    <property type="protein sequence ID" value="MPC99414.1"/>
    <property type="molecule type" value="Genomic_DNA"/>
</dbReference>